<dbReference type="Pfam" id="PF02222">
    <property type="entry name" value="ATP-grasp"/>
    <property type="match status" value="1"/>
</dbReference>
<keyword evidence="8 11" id="KW-0067">ATP-binding</keyword>
<evidence type="ECO:0000313" key="14">
    <source>
        <dbReference type="EMBL" id="PRW59520.1"/>
    </source>
</evidence>
<dbReference type="InterPro" id="IPR006311">
    <property type="entry name" value="TAT_signal"/>
</dbReference>
<dbReference type="NCBIfam" id="NF004679">
    <property type="entry name" value="PRK06019.1-5"/>
    <property type="match status" value="1"/>
</dbReference>
<feature type="region of interest" description="Disordered" evidence="12">
    <location>
        <begin position="40"/>
        <end position="85"/>
    </location>
</feature>
<sequence>MLDSWRRNRRRLLTLAAAGAVGSAAAYAVYKWWYAEEGEEGPSGSGSGGAAAEQASSSGRGLGREAPGVLIDPRGAPGTTQQDAEAHLQHHFESIQDIADTTTLPSLLPALSRTLAAAADVETPLERLRRAKEGSAPLPPAEKLAVWEELKVAAFTRALGAVWLLPLLDLFVRVQLNILGRHLYLESAVEGSGMRKTAGLPKLSAPSQERFLSYSEFLAQQGAARLLSLLRTACEGTLAGVQLQEALTPRQLADLMQRTANALVAAVQQAAGTRGWAAFMLPEAQELQEGLAPRAPDNRAFMLGGEALVVDAEVVTALAAEAEAVAAGAEFTAALQASSGEVLHAAGARLAASMGGETTALPLAKAVPLVAALGQDLLSPAGRPPLARLEAVVVTRSAGSSAPLRRAMAERQQAVTCQAAASQSDAPTKVVDTGLPRTAVVGVLGGGQLGKMMAQEAAKMGVTLKVLDPTPNCPASVVAQQTLGSFRDPEAVREFAKGCDVLTVEIEHIDADAMQAVADQSGVEVQPTPHTMRVIQDKYRQKQHFQEAGVPLPQFREIKCSKCAEGAGRIFGYPYMLKSKTLAYDGRGNAVVKSEEDIAAAVASLGGYEKGLYAEKWVPFVCELAVMVVRSRDGSVASFPVVQTIHKDSICWTTETPARVPVAAQRRAQQVAEQAISALEGAGVFGVETFLLADGSVLLNEVAPRPHNSGHYTIEACPSSQFEAHLRAVLGWPLGDCGLRVGASIMLNILGEADGEEGERKAHELMGRAFAVPGASVHWYGKAGVAPQRKIGHITVVGKDNEEVRHRLRAIDPVAADAIEASTSLVASELQQGEQRGEGPRVGIIMGSDSDLATMKAAAEVLEEFGVPCEVTVVSAHRTPERMFEYARTAHERGIQAIIAGAGGAAHLPGMVASMTPLPVVGVPVKPTGAHLDGLDALLSIVQMPKGVPVATVAIGNAANAGLLAVRILATSDPALLQRMLAYQRGMTDTVLGKAQRLEEKGWRDY</sequence>
<dbReference type="GO" id="GO:0006189">
    <property type="term" value="P:'de novo' IMP biosynthetic process"/>
    <property type="evidence" value="ECO:0007669"/>
    <property type="project" value="UniProtKB-UniPathway"/>
</dbReference>
<dbReference type="SUPFAM" id="SSF56059">
    <property type="entry name" value="Glutathione synthetase ATP-binding domain-like"/>
    <property type="match status" value="1"/>
</dbReference>
<dbReference type="InterPro" id="IPR003135">
    <property type="entry name" value="ATP-grasp_carboxylate-amine"/>
</dbReference>
<dbReference type="PANTHER" id="PTHR11609:SF5">
    <property type="entry name" value="PHOSPHORIBOSYLAMINOIMIDAZOLE CARBOXYLASE"/>
    <property type="match status" value="1"/>
</dbReference>
<feature type="compositionally biased region" description="Low complexity" evidence="12">
    <location>
        <begin position="50"/>
        <end position="59"/>
    </location>
</feature>
<comment type="pathway">
    <text evidence="2">Purine metabolism; IMP biosynthesis via de novo pathway; 5-amino-1-(5-phospho-D-ribosyl)imidazole-4-carboxylate from 5-amino-1-(5-phospho-D-ribosyl)imidazole (carboxylase route): step 1/1.</text>
</comment>
<dbReference type="GO" id="GO:0005778">
    <property type="term" value="C:peroxisomal membrane"/>
    <property type="evidence" value="ECO:0007669"/>
    <property type="project" value="InterPro"/>
</dbReference>
<dbReference type="PROSITE" id="PS51318">
    <property type="entry name" value="TAT"/>
    <property type="match status" value="1"/>
</dbReference>
<dbReference type="InterPro" id="IPR040686">
    <property type="entry name" value="PurK_C"/>
</dbReference>
<evidence type="ECO:0000256" key="2">
    <source>
        <dbReference type="ARBA" id="ARBA00004747"/>
    </source>
</evidence>
<dbReference type="EMBL" id="LHPG02000003">
    <property type="protein sequence ID" value="PRW59520.1"/>
    <property type="molecule type" value="Genomic_DNA"/>
</dbReference>
<comment type="similarity">
    <text evidence="3">In the C-terminal section; belongs to the AIR carboxylase family. Class I subfamily.</text>
</comment>
<evidence type="ECO:0000256" key="10">
    <source>
        <dbReference type="ARBA" id="ARBA00031607"/>
    </source>
</evidence>
<evidence type="ECO:0000259" key="13">
    <source>
        <dbReference type="PROSITE" id="PS50975"/>
    </source>
</evidence>
<dbReference type="HAMAP" id="MF_01929">
    <property type="entry name" value="PurE_classI"/>
    <property type="match status" value="1"/>
</dbReference>
<dbReference type="InterPro" id="IPR011054">
    <property type="entry name" value="Rudment_hybrid_motif"/>
</dbReference>
<dbReference type="InterPro" id="IPR054350">
    <property type="entry name" value="PurT/PurK_preATP-grasp"/>
</dbReference>
<evidence type="ECO:0000256" key="9">
    <source>
        <dbReference type="ARBA" id="ARBA00023239"/>
    </source>
</evidence>
<dbReference type="FunFam" id="3.30.470.20:FF:000037">
    <property type="entry name" value="Phosphoribosylaminoimidazole carboxylase, chloroplastic"/>
    <property type="match status" value="1"/>
</dbReference>
<dbReference type="Pfam" id="PF17769">
    <property type="entry name" value="PurK_C"/>
    <property type="match status" value="1"/>
</dbReference>
<evidence type="ECO:0000256" key="7">
    <source>
        <dbReference type="ARBA" id="ARBA00022793"/>
    </source>
</evidence>
<dbReference type="Gene3D" id="3.40.50.1970">
    <property type="match status" value="1"/>
</dbReference>
<evidence type="ECO:0000256" key="3">
    <source>
        <dbReference type="ARBA" id="ARBA00006114"/>
    </source>
</evidence>
<evidence type="ECO:0000256" key="1">
    <source>
        <dbReference type="ARBA" id="ARBA00001244"/>
    </source>
</evidence>
<dbReference type="FunFam" id="3.40.50.1970:FF:000013">
    <property type="entry name" value="Phosphoribosylaminoimidazole carboxylase"/>
    <property type="match status" value="1"/>
</dbReference>
<dbReference type="Pfam" id="PF22660">
    <property type="entry name" value="RS_preATP-grasp-like"/>
    <property type="match status" value="1"/>
</dbReference>
<dbReference type="GO" id="GO:0004638">
    <property type="term" value="F:phosphoribosylaminoimidazole carboxylase activity"/>
    <property type="evidence" value="ECO:0007669"/>
    <property type="project" value="UniProtKB-EC"/>
</dbReference>
<dbReference type="InterPro" id="IPR013815">
    <property type="entry name" value="ATP_grasp_subdomain_1"/>
</dbReference>
<evidence type="ECO:0000256" key="8">
    <source>
        <dbReference type="ARBA" id="ARBA00022840"/>
    </source>
</evidence>
<proteinExistence type="inferred from homology"/>
<dbReference type="STRING" id="3076.A0A2P6TZP6"/>
<dbReference type="Gene3D" id="3.30.1490.20">
    <property type="entry name" value="ATP-grasp fold, A domain"/>
    <property type="match status" value="1"/>
</dbReference>
<organism evidence="14 15">
    <name type="scientific">Chlorella sorokiniana</name>
    <name type="common">Freshwater green alga</name>
    <dbReference type="NCBI Taxonomy" id="3076"/>
    <lineage>
        <taxon>Eukaryota</taxon>
        <taxon>Viridiplantae</taxon>
        <taxon>Chlorophyta</taxon>
        <taxon>core chlorophytes</taxon>
        <taxon>Trebouxiophyceae</taxon>
        <taxon>Chlorellales</taxon>
        <taxon>Chlorellaceae</taxon>
        <taxon>Chlorella clade</taxon>
        <taxon>Chlorella</taxon>
    </lineage>
</organism>
<dbReference type="SUPFAM" id="SSF51246">
    <property type="entry name" value="Rudiment single hybrid motif"/>
    <property type="match status" value="1"/>
</dbReference>
<gene>
    <name evidence="14" type="ORF">C2E21_1452</name>
</gene>
<dbReference type="InterPro" id="IPR000031">
    <property type="entry name" value="PurE_dom"/>
</dbReference>
<dbReference type="Gene3D" id="3.40.50.20">
    <property type="match status" value="1"/>
</dbReference>
<dbReference type="InterPro" id="IPR011761">
    <property type="entry name" value="ATP-grasp"/>
</dbReference>
<dbReference type="Pfam" id="PF00731">
    <property type="entry name" value="AIRC"/>
    <property type="match status" value="1"/>
</dbReference>
<keyword evidence="6" id="KW-0658">Purine biosynthesis</keyword>
<dbReference type="HAMAP" id="MF_01928">
    <property type="entry name" value="PurK"/>
    <property type="match status" value="1"/>
</dbReference>
<evidence type="ECO:0000256" key="5">
    <source>
        <dbReference type="ARBA" id="ARBA00022741"/>
    </source>
</evidence>
<dbReference type="GO" id="GO:0007031">
    <property type="term" value="P:peroxisome organization"/>
    <property type="evidence" value="ECO:0007669"/>
    <property type="project" value="InterPro"/>
</dbReference>
<dbReference type="SUPFAM" id="SSF52440">
    <property type="entry name" value="PreATP-grasp domain"/>
    <property type="match status" value="1"/>
</dbReference>
<comment type="catalytic activity">
    <reaction evidence="1">
        <text>5-amino-1-(5-phospho-D-ribosyl)imidazole-4-carboxylate + H(+) = 5-amino-1-(5-phospho-beta-D-ribosyl)imidazole + CO2</text>
        <dbReference type="Rhea" id="RHEA:10792"/>
        <dbReference type="ChEBI" id="CHEBI:15378"/>
        <dbReference type="ChEBI" id="CHEBI:16526"/>
        <dbReference type="ChEBI" id="CHEBI:77657"/>
        <dbReference type="ChEBI" id="CHEBI:137981"/>
        <dbReference type="EC" id="4.1.1.21"/>
    </reaction>
</comment>
<evidence type="ECO:0000256" key="11">
    <source>
        <dbReference type="PROSITE-ProRule" id="PRU00409"/>
    </source>
</evidence>
<evidence type="ECO:0000256" key="4">
    <source>
        <dbReference type="ARBA" id="ARBA00012329"/>
    </source>
</evidence>
<evidence type="ECO:0000313" key="15">
    <source>
        <dbReference type="Proteomes" id="UP000239899"/>
    </source>
</evidence>
<dbReference type="InterPro" id="IPR006966">
    <property type="entry name" value="Peroxin-3"/>
</dbReference>
<keyword evidence="15" id="KW-1185">Reference proteome</keyword>
<dbReference type="PROSITE" id="PS50975">
    <property type="entry name" value="ATP_GRASP"/>
    <property type="match status" value="1"/>
</dbReference>
<dbReference type="Pfam" id="PF04882">
    <property type="entry name" value="Peroxin-3"/>
    <property type="match status" value="1"/>
</dbReference>
<dbReference type="SMART" id="SM01001">
    <property type="entry name" value="AIRC"/>
    <property type="match status" value="1"/>
</dbReference>
<evidence type="ECO:0000256" key="12">
    <source>
        <dbReference type="SAM" id="MobiDB-lite"/>
    </source>
</evidence>
<name>A0A2P6TZP6_CHLSO</name>
<dbReference type="InterPro" id="IPR033747">
    <property type="entry name" value="PurE_ClassI"/>
</dbReference>
<dbReference type="PANTHER" id="PTHR11609">
    <property type="entry name" value="PURINE BIOSYNTHESIS PROTEIN 6/7, PUR6/7"/>
    <property type="match status" value="1"/>
</dbReference>
<dbReference type="Proteomes" id="UP000239899">
    <property type="component" value="Unassembled WGS sequence"/>
</dbReference>
<keyword evidence="5 11" id="KW-0547">Nucleotide-binding</keyword>
<reference evidence="14 15" key="1">
    <citation type="journal article" date="2018" name="Plant J.">
        <title>Genome sequences of Chlorella sorokiniana UTEX 1602 and Micractinium conductrix SAG 241.80: implications to maltose excretion by a green alga.</title>
        <authorList>
            <person name="Arriola M.B."/>
            <person name="Velmurugan N."/>
            <person name="Zhang Y."/>
            <person name="Plunkett M.H."/>
            <person name="Hondzo H."/>
            <person name="Barney B.M."/>
        </authorList>
    </citation>
    <scope>NUCLEOTIDE SEQUENCE [LARGE SCALE GENOMIC DNA]</scope>
    <source>
        <strain evidence="15">UTEX 1602</strain>
    </source>
</reference>
<keyword evidence="9" id="KW-0456">Lyase</keyword>
<keyword evidence="7" id="KW-0210">Decarboxylase</keyword>
<dbReference type="UniPathway" id="UPA00074">
    <property type="reaction ID" value="UER00130"/>
</dbReference>
<dbReference type="NCBIfam" id="TIGR01161">
    <property type="entry name" value="purK"/>
    <property type="match status" value="1"/>
</dbReference>
<protein>
    <recommendedName>
        <fullName evidence="4">phosphoribosylaminoimidazole carboxylase</fullName>
        <ecNumber evidence="4">4.1.1.21</ecNumber>
    </recommendedName>
    <alternativeName>
        <fullName evidence="10">AIR carboxylase</fullName>
    </alternativeName>
</protein>
<accession>A0A2P6TZP6</accession>
<comment type="caution">
    <text evidence="14">The sequence shown here is derived from an EMBL/GenBank/DDBJ whole genome shotgun (WGS) entry which is preliminary data.</text>
</comment>
<evidence type="ECO:0000256" key="6">
    <source>
        <dbReference type="ARBA" id="ARBA00022755"/>
    </source>
</evidence>
<dbReference type="GO" id="GO:0046872">
    <property type="term" value="F:metal ion binding"/>
    <property type="evidence" value="ECO:0007669"/>
    <property type="project" value="InterPro"/>
</dbReference>
<dbReference type="EC" id="4.1.1.21" evidence="4"/>
<feature type="domain" description="ATP-grasp" evidence="13">
    <location>
        <begin position="542"/>
        <end position="730"/>
    </location>
</feature>
<dbReference type="AlphaFoldDB" id="A0A2P6TZP6"/>
<dbReference type="OrthoDB" id="15425at2759"/>
<dbReference type="Gene3D" id="3.30.470.20">
    <property type="entry name" value="ATP-grasp fold, B domain"/>
    <property type="match status" value="1"/>
</dbReference>
<dbReference type="SUPFAM" id="SSF52255">
    <property type="entry name" value="N5-CAIR mutase (phosphoribosylaminoimidazole carboxylase, PurE)"/>
    <property type="match status" value="1"/>
</dbReference>
<dbReference type="InterPro" id="IPR005875">
    <property type="entry name" value="PurK"/>
</dbReference>
<dbReference type="NCBIfam" id="TIGR01162">
    <property type="entry name" value="purE"/>
    <property type="match status" value="1"/>
</dbReference>
<dbReference type="InterPro" id="IPR016185">
    <property type="entry name" value="PreATP-grasp_dom_sf"/>
</dbReference>
<dbReference type="GO" id="GO:0005524">
    <property type="term" value="F:ATP binding"/>
    <property type="evidence" value="ECO:0007669"/>
    <property type="project" value="UniProtKB-UniRule"/>
</dbReference>